<feature type="transmembrane region" description="Helical" evidence="1">
    <location>
        <begin position="50"/>
        <end position="70"/>
    </location>
</feature>
<proteinExistence type="predicted"/>
<keyword evidence="1" id="KW-0812">Transmembrane</keyword>
<protein>
    <submittedName>
        <fullName evidence="2">Uncharacterized protein</fullName>
    </submittedName>
</protein>
<evidence type="ECO:0000313" key="3">
    <source>
        <dbReference type="Proteomes" id="UP000732105"/>
    </source>
</evidence>
<dbReference type="EMBL" id="RZNH01000073">
    <property type="protein sequence ID" value="NOU62333.1"/>
    <property type="molecule type" value="Genomic_DNA"/>
</dbReference>
<evidence type="ECO:0000313" key="2">
    <source>
        <dbReference type="EMBL" id="NOU62333.1"/>
    </source>
</evidence>
<feature type="transmembrane region" description="Helical" evidence="1">
    <location>
        <begin position="76"/>
        <end position="94"/>
    </location>
</feature>
<reference evidence="2 3" key="1">
    <citation type="submission" date="2018-12" db="EMBL/GenBank/DDBJ databases">
        <title>Marinifilum JC070 sp. nov., a marine bacterium isolated from Yongle Blue Hole in the South China Sea.</title>
        <authorList>
            <person name="Fu T."/>
        </authorList>
    </citation>
    <scope>NUCLEOTIDE SEQUENCE [LARGE SCALE GENOMIC DNA]</scope>
    <source>
        <strain evidence="2 3">JC070</strain>
    </source>
</reference>
<name>A0ABX1X2M1_9BACT</name>
<gene>
    <name evidence="2" type="ORF">ELS83_21315</name>
</gene>
<evidence type="ECO:0000256" key="1">
    <source>
        <dbReference type="SAM" id="Phobius"/>
    </source>
</evidence>
<dbReference type="RefSeq" id="WP_171597582.1">
    <property type="nucleotide sequence ID" value="NZ_RZNH01000073.1"/>
</dbReference>
<dbReference type="Proteomes" id="UP000732105">
    <property type="component" value="Unassembled WGS sequence"/>
</dbReference>
<comment type="caution">
    <text evidence="2">The sequence shown here is derived from an EMBL/GenBank/DDBJ whole genome shotgun (WGS) entry which is preliminary data.</text>
</comment>
<keyword evidence="1" id="KW-1133">Transmembrane helix</keyword>
<feature type="transmembrane region" description="Helical" evidence="1">
    <location>
        <begin position="12"/>
        <end position="30"/>
    </location>
</feature>
<sequence>MGKTATSIPKIFGGFGLTIFLNLIWGFLTYKVLFESKLKPFQISTCTEGYDWLLLTFILALELLFLRLLIKDNRLIIITSEKIIFISWILPILFKIKKKTFYDGYTLVGETDNYGNQYQAMYLIHNGKLIDRISSFYYQNFYQLISCSELKKLRKRKVGLIKQLIINIFGIPIKH</sequence>
<keyword evidence="1" id="KW-0472">Membrane</keyword>
<accession>A0ABX1X2M1</accession>
<organism evidence="2 3">
    <name type="scientific">Marinifilum caeruleilacunae</name>
    <dbReference type="NCBI Taxonomy" id="2499076"/>
    <lineage>
        <taxon>Bacteria</taxon>
        <taxon>Pseudomonadati</taxon>
        <taxon>Bacteroidota</taxon>
        <taxon>Bacteroidia</taxon>
        <taxon>Marinilabiliales</taxon>
        <taxon>Marinifilaceae</taxon>
    </lineage>
</organism>
<keyword evidence="3" id="KW-1185">Reference proteome</keyword>